<dbReference type="GO" id="GO:0016020">
    <property type="term" value="C:membrane"/>
    <property type="evidence" value="ECO:0007669"/>
    <property type="project" value="InterPro"/>
</dbReference>
<evidence type="ECO:0000313" key="4">
    <source>
        <dbReference type="WBParaSite" id="Hba_09599"/>
    </source>
</evidence>
<dbReference type="Gene3D" id="2.70.170.10">
    <property type="entry name" value="Neurotransmitter-gated ion-channel ligand-binding domain"/>
    <property type="match status" value="1"/>
</dbReference>
<feature type="chain" id="PRO_5009310845" evidence="1">
    <location>
        <begin position="27"/>
        <end position="124"/>
    </location>
</feature>
<reference evidence="4" key="1">
    <citation type="submission" date="2016-11" db="UniProtKB">
        <authorList>
            <consortium name="WormBaseParasite"/>
        </authorList>
    </citation>
    <scope>IDENTIFICATION</scope>
</reference>
<proteinExistence type="predicted"/>
<keyword evidence="1" id="KW-0732">Signal</keyword>
<organism evidence="3 4">
    <name type="scientific">Heterorhabditis bacteriophora</name>
    <name type="common">Entomopathogenic nematode worm</name>
    <dbReference type="NCBI Taxonomy" id="37862"/>
    <lineage>
        <taxon>Eukaryota</taxon>
        <taxon>Metazoa</taxon>
        <taxon>Ecdysozoa</taxon>
        <taxon>Nematoda</taxon>
        <taxon>Chromadorea</taxon>
        <taxon>Rhabditida</taxon>
        <taxon>Rhabditina</taxon>
        <taxon>Rhabditomorpha</taxon>
        <taxon>Strongyloidea</taxon>
        <taxon>Heterorhabditidae</taxon>
        <taxon>Heterorhabditis</taxon>
    </lineage>
</organism>
<dbReference type="Proteomes" id="UP000095283">
    <property type="component" value="Unplaced"/>
</dbReference>
<dbReference type="SUPFAM" id="SSF63712">
    <property type="entry name" value="Nicotinic receptor ligand binding domain-like"/>
    <property type="match status" value="1"/>
</dbReference>
<evidence type="ECO:0000256" key="1">
    <source>
        <dbReference type="SAM" id="SignalP"/>
    </source>
</evidence>
<evidence type="ECO:0000259" key="2">
    <source>
        <dbReference type="Pfam" id="PF02931"/>
    </source>
</evidence>
<dbReference type="InterPro" id="IPR036734">
    <property type="entry name" value="Neur_chan_lig-bd_sf"/>
</dbReference>
<evidence type="ECO:0000313" key="3">
    <source>
        <dbReference type="Proteomes" id="UP000095283"/>
    </source>
</evidence>
<dbReference type="AlphaFoldDB" id="A0A1I7WWX4"/>
<name>A0A1I7WWX4_HETBA</name>
<keyword evidence="3" id="KW-1185">Reference proteome</keyword>
<protein>
    <submittedName>
        <fullName evidence="4">Neur_chan_LBD domain-containing protein</fullName>
    </submittedName>
</protein>
<dbReference type="WBParaSite" id="Hba_09599">
    <property type="protein sequence ID" value="Hba_09599"/>
    <property type="gene ID" value="Hba_09599"/>
</dbReference>
<feature type="domain" description="Neurotransmitter-gated ion-channel ligand-binding" evidence="2">
    <location>
        <begin position="59"/>
        <end position="117"/>
    </location>
</feature>
<feature type="signal peptide" evidence="1">
    <location>
        <begin position="1"/>
        <end position="26"/>
    </location>
</feature>
<dbReference type="InterPro" id="IPR006202">
    <property type="entry name" value="Neur_chan_lig-bd"/>
</dbReference>
<dbReference type="Pfam" id="PF02931">
    <property type="entry name" value="Neur_chan_LBD"/>
    <property type="match status" value="1"/>
</dbReference>
<dbReference type="GO" id="GO:0005230">
    <property type="term" value="F:extracellular ligand-gated monoatomic ion channel activity"/>
    <property type="evidence" value="ECO:0007669"/>
    <property type="project" value="InterPro"/>
</dbReference>
<accession>A0A1I7WWX4</accession>
<sequence>MVFKKTDAMVHDLLLMLVITGNKIFAEPSCEYNSNQRKSILRIDTNTISYSENRTEMFIIQDLLEDYDKTMVPSNNSVKVSVELTVQDISSISEISSSFIADVWFSQVWEDPRLEYRVFISLYH</sequence>